<keyword evidence="11 16" id="KW-0694">RNA-binding</keyword>
<dbReference type="EMBL" id="VNHM01000014">
    <property type="protein sequence ID" value="TYO94557.1"/>
    <property type="molecule type" value="Genomic_DNA"/>
</dbReference>
<dbReference type="SMART" id="SM00874">
    <property type="entry name" value="B5"/>
    <property type="match status" value="1"/>
</dbReference>
<feature type="domain" description="FDX-ACB" evidence="18">
    <location>
        <begin position="713"/>
        <end position="806"/>
    </location>
</feature>
<keyword evidence="13 15" id="KW-0030">Aminoacyl-tRNA synthetase</keyword>
<dbReference type="PROSITE" id="PS51447">
    <property type="entry name" value="FDX_ACB"/>
    <property type="match status" value="1"/>
</dbReference>
<dbReference type="SMART" id="SM00896">
    <property type="entry name" value="FDX-ACB"/>
    <property type="match status" value="1"/>
</dbReference>
<dbReference type="InterPro" id="IPR002547">
    <property type="entry name" value="tRNA-bd_dom"/>
</dbReference>
<dbReference type="SUPFAM" id="SSF56037">
    <property type="entry name" value="PheT/TilS domain"/>
    <property type="match status" value="1"/>
</dbReference>
<comment type="subcellular location">
    <subcellularLocation>
        <location evidence="1 15">Cytoplasm</location>
    </subcellularLocation>
</comment>
<evidence type="ECO:0000256" key="12">
    <source>
        <dbReference type="ARBA" id="ARBA00022917"/>
    </source>
</evidence>
<accession>A0A5S4ZP76</accession>
<dbReference type="PROSITE" id="PS50886">
    <property type="entry name" value="TRBD"/>
    <property type="match status" value="1"/>
</dbReference>
<evidence type="ECO:0000256" key="7">
    <source>
        <dbReference type="ARBA" id="ARBA00022723"/>
    </source>
</evidence>
<dbReference type="GO" id="GO:0000287">
    <property type="term" value="F:magnesium ion binding"/>
    <property type="evidence" value="ECO:0007669"/>
    <property type="project" value="UniProtKB-UniRule"/>
</dbReference>
<evidence type="ECO:0000256" key="3">
    <source>
        <dbReference type="ARBA" id="ARBA00011209"/>
    </source>
</evidence>
<dbReference type="HAMAP" id="MF_00283">
    <property type="entry name" value="Phe_tRNA_synth_beta1"/>
    <property type="match status" value="1"/>
</dbReference>
<dbReference type="GO" id="GO:0006432">
    <property type="term" value="P:phenylalanyl-tRNA aminoacylation"/>
    <property type="evidence" value="ECO:0007669"/>
    <property type="project" value="UniProtKB-UniRule"/>
</dbReference>
<dbReference type="CDD" id="cd02796">
    <property type="entry name" value="tRNA_bind_bactPheRS"/>
    <property type="match status" value="1"/>
</dbReference>
<keyword evidence="21" id="KW-1185">Reference proteome</keyword>
<dbReference type="Gene3D" id="3.30.930.10">
    <property type="entry name" value="Bira Bifunctional Protein, Domain 2"/>
    <property type="match status" value="1"/>
</dbReference>
<evidence type="ECO:0000313" key="20">
    <source>
        <dbReference type="EMBL" id="TYO94557.1"/>
    </source>
</evidence>
<dbReference type="InterPro" id="IPR005146">
    <property type="entry name" value="B3/B4_tRNA-bd"/>
</dbReference>
<dbReference type="GO" id="GO:0000049">
    <property type="term" value="F:tRNA binding"/>
    <property type="evidence" value="ECO:0007669"/>
    <property type="project" value="UniProtKB-UniRule"/>
</dbReference>
<evidence type="ECO:0000256" key="13">
    <source>
        <dbReference type="ARBA" id="ARBA00023146"/>
    </source>
</evidence>
<keyword evidence="10 15" id="KW-0460">Magnesium</keyword>
<name>A0A5S4ZP76_9FIRM</name>
<dbReference type="NCBIfam" id="NF045760">
    <property type="entry name" value="YtpR"/>
    <property type="match status" value="1"/>
</dbReference>
<evidence type="ECO:0000256" key="14">
    <source>
        <dbReference type="ARBA" id="ARBA00049255"/>
    </source>
</evidence>
<keyword evidence="7 15" id="KW-0479">Metal-binding</keyword>
<evidence type="ECO:0000256" key="1">
    <source>
        <dbReference type="ARBA" id="ARBA00004496"/>
    </source>
</evidence>
<keyword evidence="4 15" id="KW-0963">Cytoplasm</keyword>
<feature type="binding site" evidence="15">
    <location>
        <position position="471"/>
    </location>
    <ligand>
        <name>Mg(2+)</name>
        <dbReference type="ChEBI" id="CHEBI:18420"/>
        <note>shared with alpha subunit</note>
    </ligand>
</feature>
<dbReference type="PROSITE" id="PS51483">
    <property type="entry name" value="B5"/>
    <property type="match status" value="1"/>
</dbReference>
<dbReference type="PANTHER" id="PTHR10947:SF0">
    <property type="entry name" value="PHENYLALANINE--TRNA LIGASE BETA SUBUNIT"/>
    <property type="match status" value="1"/>
</dbReference>
<dbReference type="Proteomes" id="UP000323166">
    <property type="component" value="Unassembled WGS sequence"/>
</dbReference>
<dbReference type="FunFam" id="3.50.40.10:FF:000001">
    <property type="entry name" value="Phenylalanine--tRNA ligase beta subunit"/>
    <property type="match status" value="1"/>
</dbReference>
<proteinExistence type="inferred from homology"/>
<evidence type="ECO:0000259" key="18">
    <source>
        <dbReference type="PROSITE" id="PS51447"/>
    </source>
</evidence>
<evidence type="ECO:0000256" key="8">
    <source>
        <dbReference type="ARBA" id="ARBA00022741"/>
    </source>
</evidence>
<dbReference type="CDD" id="cd00769">
    <property type="entry name" value="PheRS_beta_core"/>
    <property type="match status" value="1"/>
</dbReference>
<keyword evidence="6 15" id="KW-0436">Ligase</keyword>
<dbReference type="InterPro" id="IPR036690">
    <property type="entry name" value="Fdx_antiC-bd_sf"/>
</dbReference>
<evidence type="ECO:0000256" key="15">
    <source>
        <dbReference type="HAMAP-Rule" id="MF_00283"/>
    </source>
</evidence>
<evidence type="ECO:0000256" key="2">
    <source>
        <dbReference type="ARBA" id="ARBA00008653"/>
    </source>
</evidence>
<keyword evidence="8 15" id="KW-0547">Nucleotide-binding</keyword>
<evidence type="ECO:0000313" key="21">
    <source>
        <dbReference type="Proteomes" id="UP000323166"/>
    </source>
</evidence>
<dbReference type="InterPro" id="IPR005121">
    <property type="entry name" value="Fdx_antiC-bd"/>
</dbReference>
<feature type="domain" description="TRNA-binding" evidence="17">
    <location>
        <begin position="39"/>
        <end position="154"/>
    </location>
</feature>
<dbReference type="Gene3D" id="3.50.40.10">
    <property type="entry name" value="Phenylalanyl-trna Synthetase, Chain B, domain 3"/>
    <property type="match status" value="1"/>
</dbReference>
<dbReference type="Gene3D" id="3.30.70.380">
    <property type="entry name" value="Ferrodoxin-fold anticodon-binding domain"/>
    <property type="match status" value="1"/>
</dbReference>
<keyword evidence="9 15" id="KW-0067">ATP-binding</keyword>
<dbReference type="SUPFAM" id="SSF54991">
    <property type="entry name" value="Anticodon-binding domain of PheRS"/>
    <property type="match status" value="1"/>
</dbReference>
<organism evidence="20 21">
    <name type="scientific">Desulfallas thermosapovorans DSM 6562</name>
    <dbReference type="NCBI Taxonomy" id="1121431"/>
    <lineage>
        <taxon>Bacteria</taxon>
        <taxon>Bacillati</taxon>
        <taxon>Bacillota</taxon>
        <taxon>Clostridia</taxon>
        <taxon>Eubacteriales</taxon>
        <taxon>Desulfallaceae</taxon>
        <taxon>Desulfallas</taxon>
    </lineage>
</organism>
<dbReference type="PANTHER" id="PTHR10947">
    <property type="entry name" value="PHENYLALANYL-TRNA SYNTHETASE BETA CHAIN AND LEUCINE-RICH REPEAT-CONTAINING PROTEIN 47"/>
    <property type="match status" value="1"/>
</dbReference>
<dbReference type="Gene3D" id="2.40.50.140">
    <property type="entry name" value="Nucleic acid-binding proteins"/>
    <property type="match status" value="1"/>
</dbReference>
<dbReference type="GO" id="GO:0004826">
    <property type="term" value="F:phenylalanine-tRNA ligase activity"/>
    <property type="evidence" value="ECO:0007669"/>
    <property type="project" value="UniProtKB-UniRule"/>
</dbReference>
<dbReference type="FunFam" id="3.30.56.10:FF:000002">
    <property type="entry name" value="Phenylalanine--tRNA ligase beta subunit"/>
    <property type="match status" value="1"/>
</dbReference>
<dbReference type="GO" id="GO:0005524">
    <property type="term" value="F:ATP binding"/>
    <property type="evidence" value="ECO:0007669"/>
    <property type="project" value="UniProtKB-UniRule"/>
</dbReference>
<feature type="binding site" evidence="15">
    <location>
        <position position="467"/>
    </location>
    <ligand>
        <name>Mg(2+)</name>
        <dbReference type="ChEBI" id="CHEBI:18420"/>
        <note>shared with alpha subunit</note>
    </ligand>
</feature>
<dbReference type="RefSeq" id="WP_166512352.1">
    <property type="nucleotide sequence ID" value="NZ_VNHM01000014.1"/>
</dbReference>
<evidence type="ECO:0000256" key="10">
    <source>
        <dbReference type="ARBA" id="ARBA00022842"/>
    </source>
</evidence>
<keyword evidence="12 15" id="KW-0648">Protein biosynthesis</keyword>
<protein>
    <recommendedName>
        <fullName evidence="15">Phenylalanine--tRNA ligase beta subunit</fullName>
        <ecNumber evidence="15">6.1.1.20</ecNumber>
    </recommendedName>
    <alternativeName>
        <fullName evidence="15">Phenylalanyl-tRNA synthetase beta subunit</fullName>
        <shortName evidence="15">PheRS</shortName>
    </alternativeName>
</protein>
<dbReference type="SUPFAM" id="SSF55681">
    <property type="entry name" value="Class II aaRS and biotin synthetases"/>
    <property type="match status" value="1"/>
</dbReference>
<dbReference type="InterPro" id="IPR020825">
    <property type="entry name" value="Phe-tRNA_synthase-like_B3/B4"/>
</dbReference>
<comment type="catalytic activity">
    <reaction evidence="14 15">
        <text>tRNA(Phe) + L-phenylalanine + ATP = L-phenylalanyl-tRNA(Phe) + AMP + diphosphate + H(+)</text>
        <dbReference type="Rhea" id="RHEA:19413"/>
        <dbReference type="Rhea" id="RHEA-COMP:9668"/>
        <dbReference type="Rhea" id="RHEA-COMP:9699"/>
        <dbReference type="ChEBI" id="CHEBI:15378"/>
        <dbReference type="ChEBI" id="CHEBI:30616"/>
        <dbReference type="ChEBI" id="CHEBI:33019"/>
        <dbReference type="ChEBI" id="CHEBI:58095"/>
        <dbReference type="ChEBI" id="CHEBI:78442"/>
        <dbReference type="ChEBI" id="CHEBI:78531"/>
        <dbReference type="ChEBI" id="CHEBI:456215"/>
        <dbReference type="EC" id="6.1.1.20"/>
    </reaction>
</comment>
<comment type="subunit">
    <text evidence="3 15">Tetramer of two alpha and two beta subunits.</text>
</comment>
<dbReference type="Pfam" id="PF03483">
    <property type="entry name" value="B3_4"/>
    <property type="match status" value="1"/>
</dbReference>
<dbReference type="SUPFAM" id="SSF50249">
    <property type="entry name" value="Nucleic acid-binding proteins"/>
    <property type="match status" value="1"/>
</dbReference>
<dbReference type="InterPro" id="IPR009061">
    <property type="entry name" value="DNA-bd_dom_put_sf"/>
</dbReference>
<gene>
    <name evidence="15" type="primary">pheT</name>
    <name evidence="20" type="ORF">LX24_02394</name>
</gene>
<dbReference type="Pfam" id="PF03484">
    <property type="entry name" value="B5"/>
    <property type="match status" value="1"/>
</dbReference>
<evidence type="ECO:0000256" key="11">
    <source>
        <dbReference type="ARBA" id="ARBA00022884"/>
    </source>
</evidence>
<dbReference type="GO" id="GO:0140096">
    <property type="term" value="F:catalytic activity, acting on a protein"/>
    <property type="evidence" value="ECO:0007669"/>
    <property type="project" value="UniProtKB-ARBA"/>
</dbReference>
<comment type="caution">
    <text evidence="20">The sequence shown here is derived from an EMBL/GenBank/DDBJ whole genome shotgun (WGS) entry which is preliminary data.</text>
</comment>
<dbReference type="SUPFAM" id="SSF46955">
    <property type="entry name" value="Putative DNA-binding domain"/>
    <property type="match status" value="1"/>
</dbReference>
<comment type="similarity">
    <text evidence="2 15">Belongs to the phenylalanyl-tRNA synthetase beta subunit family. Type 1 subfamily.</text>
</comment>
<evidence type="ECO:0000256" key="4">
    <source>
        <dbReference type="ARBA" id="ARBA00022490"/>
    </source>
</evidence>
<reference evidence="20 21" key="1">
    <citation type="submission" date="2019-07" db="EMBL/GenBank/DDBJ databases">
        <title>Genomic Encyclopedia of Type Strains, Phase I: the one thousand microbial genomes (KMG-I) project.</title>
        <authorList>
            <person name="Kyrpides N."/>
        </authorList>
    </citation>
    <scope>NUCLEOTIDE SEQUENCE [LARGE SCALE GENOMIC DNA]</scope>
    <source>
        <strain evidence="20 21">DSM 6562</strain>
    </source>
</reference>
<dbReference type="Pfam" id="PF01588">
    <property type="entry name" value="tRNA_bind"/>
    <property type="match status" value="1"/>
</dbReference>
<dbReference type="InterPro" id="IPR045060">
    <property type="entry name" value="Phe-tRNA-ligase_IIc_bsu"/>
</dbReference>
<feature type="domain" description="B5" evidence="19">
    <location>
        <begin position="408"/>
        <end position="483"/>
    </location>
</feature>
<dbReference type="InterPro" id="IPR005147">
    <property type="entry name" value="tRNA_synthase_B5-dom"/>
</dbReference>
<dbReference type="SMART" id="SM00873">
    <property type="entry name" value="B3_4"/>
    <property type="match status" value="1"/>
</dbReference>
<evidence type="ECO:0000259" key="19">
    <source>
        <dbReference type="PROSITE" id="PS51483"/>
    </source>
</evidence>
<dbReference type="InterPro" id="IPR045864">
    <property type="entry name" value="aa-tRNA-synth_II/BPL/LPL"/>
</dbReference>
<dbReference type="InterPro" id="IPR012340">
    <property type="entry name" value="NA-bd_OB-fold"/>
</dbReference>
<dbReference type="InterPro" id="IPR041616">
    <property type="entry name" value="PheRS_beta_core"/>
</dbReference>
<dbReference type="Pfam" id="PF03147">
    <property type="entry name" value="FDX-ACB"/>
    <property type="match status" value="1"/>
</dbReference>
<dbReference type="FunFam" id="2.40.50.140:FF:000045">
    <property type="entry name" value="Phenylalanine--tRNA ligase beta subunit"/>
    <property type="match status" value="1"/>
</dbReference>
<dbReference type="EC" id="6.1.1.20" evidence="15"/>
<sequence>MRVSFKWLQEYVDIDVAPEALAESLTLAGLAVEGMEEPGKGIEKVYTGKILKIDAHPNADKLVICQVEVGEGEQTQIVTGATNVREGQVVPVAVVGAKLAGGLTIKKAKLRGVESRGMLCSGDELGLDPDMLPDDQRHGIMILPAGTPVGVDVKPLIGLDDVIMELELTPNRGDCMSMLGVAREVAAILQKPLKLPSADFSTIPPGPEDRVQIDIDDPDLCRRYVARLLKNVKVGPSPVWMQQRLRAAGVRPISNVVDVTNYVMMETGQPMHAFDYHKLKDGHIIVRRAAKGETIISLDKAERKLTPDMLVITDPNGPVAVAGVMGGLDSEVTENTTAVLLESAYFKPVNVRRTSRDLGLRSESSSRFEKGIDITGCLRAADRAAALLAQMGAAEVVDLVVDNYPAPAVDKTVLLRPDRVNRILDTELATDEISTLLTRLQFKVREENDGLLVTVPGHRPDVGIEADLIEEVARLYGYNRVKNTLPTGVITQGGRKHDQRLAINVKNFLAQSGFYEVITYSFVNIRVFDRLGLPEDSHYRSVVSLQNPLSEEQAVMRALLFPGLLEVLQRNSNRRVKDGAVFELGRVFYPRPGETLPEEVPVLAAAVTGVTPGGWNARPVPMDFYYLKGVLEALLAHTGIKDVSFIPATGNNVFHPGRVASVLAGDVELGIIGELHPDVQENYDLDQRVTVMELDFNRLTRVSGAPKQYRPLPKFPGVDRDLAVVVRQDIPARQVIETISQAGGSILQDVRVFDIYRDEHFAPGEHSMAFALKFQAADRTLTDEEVAKKTEAIMQALQRDFGAVLRK</sequence>
<evidence type="ECO:0000259" key="17">
    <source>
        <dbReference type="PROSITE" id="PS50886"/>
    </source>
</evidence>
<dbReference type="InterPro" id="IPR033714">
    <property type="entry name" value="tRNA_bind_bactPheRS"/>
</dbReference>
<evidence type="ECO:0000256" key="5">
    <source>
        <dbReference type="ARBA" id="ARBA00022555"/>
    </source>
</evidence>
<dbReference type="GO" id="GO:0009328">
    <property type="term" value="C:phenylalanine-tRNA ligase complex"/>
    <property type="evidence" value="ECO:0007669"/>
    <property type="project" value="TreeGrafter"/>
</dbReference>
<dbReference type="Pfam" id="PF17759">
    <property type="entry name" value="tRNA_synthFbeta"/>
    <property type="match status" value="1"/>
</dbReference>
<dbReference type="Gene3D" id="3.30.56.10">
    <property type="match status" value="2"/>
</dbReference>
<dbReference type="InterPro" id="IPR004532">
    <property type="entry name" value="Phe-tRNA-ligase_IIc_bsu_bact"/>
</dbReference>
<evidence type="ECO:0000256" key="6">
    <source>
        <dbReference type="ARBA" id="ARBA00022598"/>
    </source>
</evidence>
<feature type="binding site" evidence="15">
    <location>
        <position position="461"/>
    </location>
    <ligand>
        <name>Mg(2+)</name>
        <dbReference type="ChEBI" id="CHEBI:18420"/>
        <note>shared with alpha subunit</note>
    </ligand>
</feature>
<feature type="binding site" evidence="15">
    <location>
        <position position="470"/>
    </location>
    <ligand>
        <name>Mg(2+)</name>
        <dbReference type="ChEBI" id="CHEBI:18420"/>
        <note>shared with alpha subunit</note>
    </ligand>
</feature>
<comment type="cofactor">
    <cofactor evidence="15">
        <name>Mg(2+)</name>
        <dbReference type="ChEBI" id="CHEBI:18420"/>
    </cofactor>
    <text evidence="15">Binds 2 magnesium ions per tetramer.</text>
</comment>
<dbReference type="AlphaFoldDB" id="A0A5S4ZP76"/>
<keyword evidence="5 16" id="KW-0820">tRNA-binding</keyword>
<dbReference type="NCBIfam" id="TIGR00472">
    <property type="entry name" value="pheT_bact"/>
    <property type="match status" value="1"/>
</dbReference>
<evidence type="ECO:0000256" key="16">
    <source>
        <dbReference type="PROSITE-ProRule" id="PRU00209"/>
    </source>
</evidence>
<dbReference type="GO" id="GO:0016740">
    <property type="term" value="F:transferase activity"/>
    <property type="evidence" value="ECO:0007669"/>
    <property type="project" value="UniProtKB-ARBA"/>
</dbReference>
<evidence type="ECO:0000256" key="9">
    <source>
        <dbReference type="ARBA" id="ARBA00022840"/>
    </source>
</evidence>
<dbReference type="FunFam" id="3.30.70.380:FF:000001">
    <property type="entry name" value="Phenylalanine--tRNA ligase beta subunit"/>
    <property type="match status" value="1"/>
</dbReference>